<organism evidence="1 2">
    <name type="scientific">Hygrophoropsis aurantiaca</name>
    <dbReference type="NCBI Taxonomy" id="72124"/>
    <lineage>
        <taxon>Eukaryota</taxon>
        <taxon>Fungi</taxon>
        <taxon>Dikarya</taxon>
        <taxon>Basidiomycota</taxon>
        <taxon>Agaricomycotina</taxon>
        <taxon>Agaricomycetes</taxon>
        <taxon>Agaricomycetidae</taxon>
        <taxon>Boletales</taxon>
        <taxon>Coniophorineae</taxon>
        <taxon>Hygrophoropsidaceae</taxon>
        <taxon>Hygrophoropsis</taxon>
    </lineage>
</organism>
<sequence length="365" mass="40259">MYYASPIEQACPSSPAHSTIALTFTLVGAQLAVVVFPLIVVAATTTLLDCFVRSGLESKLLSLCDASVIANPHQYTGIVAFDHTFCLLIGFFHGALDAAYRPLLADMMATVAAVIVVPFAEAARETQPPILRFPVAIGVMFQTLTFAIAMPIYWLLFILAGSSTKHKTWENGSAKICQVSSEGVLFSLLVGFVIPTMTMIIAQDPIVTIIWQGFPLWMELTRRIYGLLRPPAGSTNNGYHILQATYSFVFLVSATLHIIYAWPLIHDLSRLQLLFMPWFVNQEPATTSLGTNIAHFLKWDMIFGAGSTILSSFWFTDSILKCAILALWHILSTILFGPGAAIAGAFMWRETKVYEQTKLGKRKEQ</sequence>
<evidence type="ECO:0000313" key="2">
    <source>
        <dbReference type="Proteomes" id="UP000790377"/>
    </source>
</evidence>
<protein>
    <submittedName>
        <fullName evidence="1">Uncharacterized protein</fullName>
    </submittedName>
</protein>
<dbReference type="Proteomes" id="UP000790377">
    <property type="component" value="Unassembled WGS sequence"/>
</dbReference>
<keyword evidence="2" id="KW-1185">Reference proteome</keyword>
<name>A0ACB8AAA0_9AGAM</name>
<reference evidence="1" key="1">
    <citation type="journal article" date="2021" name="New Phytol.">
        <title>Evolutionary innovations through gain and loss of genes in the ectomycorrhizal Boletales.</title>
        <authorList>
            <person name="Wu G."/>
            <person name="Miyauchi S."/>
            <person name="Morin E."/>
            <person name="Kuo A."/>
            <person name="Drula E."/>
            <person name="Varga T."/>
            <person name="Kohler A."/>
            <person name="Feng B."/>
            <person name="Cao Y."/>
            <person name="Lipzen A."/>
            <person name="Daum C."/>
            <person name="Hundley H."/>
            <person name="Pangilinan J."/>
            <person name="Johnson J."/>
            <person name="Barry K."/>
            <person name="LaButti K."/>
            <person name="Ng V."/>
            <person name="Ahrendt S."/>
            <person name="Min B."/>
            <person name="Choi I.G."/>
            <person name="Park H."/>
            <person name="Plett J.M."/>
            <person name="Magnuson J."/>
            <person name="Spatafora J.W."/>
            <person name="Nagy L.G."/>
            <person name="Henrissat B."/>
            <person name="Grigoriev I.V."/>
            <person name="Yang Z.L."/>
            <person name="Xu J."/>
            <person name="Martin F.M."/>
        </authorList>
    </citation>
    <scope>NUCLEOTIDE SEQUENCE</scope>
    <source>
        <strain evidence="1">ATCC 28755</strain>
    </source>
</reference>
<evidence type="ECO:0000313" key="1">
    <source>
        <dbReference type="EMBL" id="KAH7910169.1"/>
    </source>
</evidence>
<proteinExistence type="predicted"/>
<comment type="caution">
    <text evidence="1">The sequence shown here is derived from an EMBL/GenBank/DDBJ whole genome shotgun (WGS) entry which is preliminary data.</text>
</comment>
<accession>A0ACB8AAA0</accession>
<gene>
    <name evidence="1" type="ORF">BJ138DRAFT_1088209</name>
</gene>
<dbReference type="EMBL" id="MU267724">
    <property type="protein sequence ID" value="KAH7910169.1"/>
    <property type="molecule type" value="Genomic_DNA"/>
</dbReference>